<dbReference type="Proteomes" id="UP000284767">
    <property type="component" value="Unassembled WGS sequence"/>
</dbReference>
<evidence type="ECO:0000313" key="2">
    <source>
        <dbReference type="EMBL" id="RPM03931.1"/>
    </source>
</evidence>
<organism evidence="2 3">
    <name type="scientific">Pseudomonas aeruginosa</name>
    <dbReference type="NCBI Taxonomy" id="287"/>
    <lineage>
        <taxon>Bacteria</taxon>
        <taxon>Pseudomonadati</taxon>
        <taxon>Pseudomonadota</taxon>
        <taxon>Gammaproteobacteria</taxon>
        <taxon>Pseudomonadales</taxon>
        <taxon>Pseudomonadaceae</taxon>
        <taxon>Pseudomonas</taxon>
    </lineage>
</organism>
<evidence type="ECO:0000313" key="3">
    <source>
        <dbReference type="Proteomes" id="UP000284767"/>
    </source>
</evidence>
<dbReference type="EMBL" id="NSNE01000030">
    <property type="protein sequence ID" value="RPM03931.1"/>
    <property type="molecule type" value="Genomic_DNA"/>
</dbReference>
<dbReference type="KEGG" id="paeb:NCGM1900_0257"/>
<feature type="region of interest" description="Disordered" evidence="1">
    <location>
        <begin position="35"/>
        <end position="123"/>
    </location>
</feature>
<name>A0A077JH64_PSEAI</name>
<sequence>MSSGSTSTTPRAWLSGSVVTGKCCLLVIRKGQRPGVPFPAPCASGVAVTGRPPCATGGRGRTRPPTGVGEDTKDSCGKGIADETPRRHHGGPAARKAGRATGRSERGHSRGTRPAELMPIPRSPVVVALGAFEISNES</sequence>
<evidence type="ECO:0000256" key="1">
    <source>
        <dbReference type="SAM" id="MobiDB-lite"/>
    </source>
</evidence>
<accession>A0A077JH64</accession>
<feature type="compositionally biased region" description="Basic and acidic residues" evidence="1">
    <location>
        <begin position="70"/>
        <end position="85"/>
    </location>
</feature>
<accession>A0A1S1BWK0</accession>
<proteinExistence type="predicted"/>
<gene>
    <name evidence="2" type="ORF">IPC1295_31365</name>
</gene>
<dbReference type="AlphaFoldDB" id="A0A077JH64"/>
<comment type="caution">
    <text evidence="2">The sequence shown here is derived from an EMBL/GenBank/DDBJ whole genome shotgun (WGS) entry which is preliminary data.</text>
</comment>
<reference evidence="2 3" key="1">
    <citation type="submission" date="2017-08" db="EMBL/GenBank/DDBJ databases">
        <authorList>
            <person name="Feschi L."/>
            <person name="Jeukens J."/>
            <person name="Emond-Rheault J.-G."/>
            <person name="Kukavica-Ibrulj I."/>
            <person name="Boyle B."/>
            <person name="Levesque R.C."/>
        </authorList>
    </citation>
    <scope>NUCLEOTIDE SEQUENCE [LARGE SCALE GENOMIC DNA]</scope>
    <source>
        <strain evidence="2 3">PA-W36</strain>
    </source>
</reference>
<reference evidence="2 3" key="2">
    <citation type="submission" date="2019-01" db="EMBL/GenBank/DDBJ databases">
        <title>The Pseudomonas aeruginosa pan-genome provides new insights on its population structure, horizontal gene transfer and pathogenicity.</title>
        <authorList>
            <person name="Freschi L."/>
            <person name="Vincent A.T."/>
            <person name="Jeukens J."/>
            <person name="Emond-Rheault J.-G."/>
            <person name="Kukavica-Ibrulj I."/>
            <person name="Dupont M.-J."/>
            <person name="Charette S.J."/>
            <person name="Boyle B."/>
            <person name="Levesque R.C."/>
        </authorList>
    </citation>
    <scope>NUCLEOTIDE SEQUENCE [LARGE SCALE GENOMIC DNA]</scope>
    <source>
        <strain evidence="2 3">PA-W36</strain>
    </source>
</reference>
<protein>
    <submittedName>
        <fullName evidence="2">Uncharacterized protein</fullName>
    </submittedName>
</protein>